<keyword evidence="5" id="KW-0964">Secreted</keyword>
<evidence type="ECO:0000256" key="14">
    <source>
        <dbReference type="ARBA" id="ARBA00023180"/>
    </source>
</evidence>
<dbReference type="CDD" id="cd11377">
    <property type="entry name" value="Pro-peptidase_S53"/>
    <property type="match status" value="1"/>
</dbReference>
<dbReference type="Pfam" id="PF00082">
    <property type="entry name" value="Peptidase_S8"/>
    <property type="match status" value="1"/>
</dbReference>
<feature type="signal peptide" evidence="16">
    <location>
        <begin position="1"/>
        <end position="21"/>
    </location>
</feature>
<keyword evidence="12" id="KW-0843">Virulence</keyword>
<comment type="cofactor">
    <cofactor evidence="15">
        <name>Ca(2+)</name>
        <dbReference type="ChEBI" id="CHEBI:29108"/>
    </cofactor>
    <text evidence="15">Binds 1 Ca(2+) ion per subunit.</text>
</comment>
<keyword evidence="9 15" id="KW-0378">Hydrolase</keyword>
<dbReference type="InterPro" id="IPR036852">
    <property type="entry name" value="Peptidase_S8/S53_dom_sf"/>
</dbReference>
<evidence type="ECO:0000256" key="10">
    <source>
        <dbReference type="ARBA" id="ARBA00022825"/>
    </source>
</evidence>
<keyword evidence="14" id="KW-0325">Glycoprotein</keyword>
<evidence type="ECO:0000256" key="8">
    <source>
        <dbReference type="ARBA" id="ARBA00022729"/>
    </source>
</evidence>
<keyword evidence="7 15" id="KW-0479">Metal-binding</keyword>
<keyword evidence="19" id="KW-1185">Reference proteome</keyword>
<feature type="binding site" evidence="15">
    <location>
        <position position="585"/>
    </location>
    <ligand>
        <name>Ca(2+)</name>
        <dbReference type="ChEBI" id="CHEBI:29108"/>
    </ligand>
</feature>
<keyword evidence="6 15" id="KW-0645">Protease</keyword>
<protein>
    <recommendedName>
        <fullName evidence="4">tripeptidyl-peptidase II</fullName>
        <ecNumber evidence="4">3.4.14.10</ecNumber>
    </recommendedName>
</protein>
<dbReference type="STRING" id="1325735.A0A428U537"/>
<evidence type="ECO:0000256" key="13">
    <source>
        <dbReference type="ARBA" id="ARBA00023145"/>
    </source>
</evidence>
<evidence type="ECO:0000256" key="16">
    <source>
        <dbReference type="SAM" id="SignalP"/>
    </source>
</evidence>
<comment type="function">
    <text evidence="2">Secreted tripeptidyl-peptidase which degrades proteins at acidic pHs and is involved in virulence.</text>
</comment>
<accession>A0A428U537</accession>
<evidence type="ECO:0000256" key="5">
    <source>
        <dbReference type="ARBA" id="ARBA00022525"/>
    </source>
</evidence>
<feature type="binding site" evidence="15">
    <location>
        <position position="551"/>
    </location>
    <ligand>
        <name>Ca(2+)</name>
        <dbReference type="ChEBI" id="CHEBI:29108"/>
    </ligand>
</feature>
<dbReference type="CDD" id="cd04056">
    <property type="entry name" value="Peptidases_S53"/>
    <property type="match status" value="1"/>
</dbReference>
<evidence type="ECO:0000256" key="9">
    <source>
        <dbReference type="ARBA" id="ARBA00022801"/>
    </source>
</evidence>
<comment type="caution">
    <text evidence="18">The sequence shown here is derived from an EMBL/GenBank/DDBJ whole genome shotgun (WGS) entry which is preliminary data.</text>
</comment>
<evidence type="ECO:0000256" key="12">
    <source>
        <dbReference type="ARBA" id="ARBA00023026"/>
    </source>
</evidence>
<dbReference type="InterPro" id="IPR015366">
    <property type="entry name" value="S53_propep"/>
</dbReference>
<name>A0A428U537_9HYPO</name>
<comment type="catalytic activity">
    <reaction evidence="1">
        <text>Release of an N-terminal tripeptide from a polypeptide.</text>
        <dbReference type="EC" id="3.4.14.10"/>
    </reaction>
</comment>
<dbReference type="Pfam" id="PF09286">
    <property type="entry name" value="Pro-kuma_activ"/>
    <property type="match status" value="1"/>
</dbReference>
<dbReference type="EMBL" id="NKCK01000028">
    <property type="protein sequence ID" value="RSM09439.1"/>
    <property type="molecule type" value="Genomic_DNA"/>
</dbReference>
<evidence type="ECO:0000256" key="15">
    <source>
        <dbReference type="PROSITE-ProRule" id="PRU01032"/>
    </source>
</evidence>
<dbReference type="InterPro" id="IPR050819">
    <property type="entry name" value="Tripeptidyl-peptidase_I"/>
</dbReference>
<dbReference type="PROSITE" id="PS51695">
    <property type="entry name" value="SEDOLISIN"/>
    <property type="match status" value="1"/>
</dbReference>
<evidence type="ECO:0000313" key="18">
    <source>
        <dbReference type="EMBL" id="RSM09439.1"/>
    </source>
</evidence>
<evidence type="ECO:0000256" key="11">
    <source>
        <dbReference type="ARBA" id="ARBA00022837"/>
    </source>
</evidence>
<keyword evidence="13" id="KW-0865">Zymogen</keyword>
<comment type="subcellular location">
    <subcellularLocation>
        <location evidence="3">Secreted</location>
        <location evidence="3">Extracellular space</location>
    </subcellularLocation>
</comment>
<dbReference type="GO" id="GO:0004252">
    <property type="term" value="F:serine-type endopeptidase activity"/>
    <property type="evidence" value="ECO:0007669"/>
    <property type="project" value="UniProtKB-UniRule"/>
</dbReference>
<feature type="binding site" evidence="15">
    <location>
        <position position="552"/>
    </location>
    <ligand>
        <name>Ca(2+)</name>
        <dbReference type="ChEBI" id="CHEBI:29108"/>
    </ligand>
</feature>
<dbReference type="AlphaFoldDB" id="A0A428U537"/>
<keyword evidence="11 15" id="KW-0106">Calcium</keyword>
<feature type="active site" description="Charge relay system" evidence="15">
    <location>
        <position position="303"/>
    </location>
</feature>
<dbReference type="SUPFAM" id="SSF54897">
    <property type="entry name" value="Protease propeptides/inhibitors"/>
    <property type="match status" value="1"/>
</dbReference>
<dbReference type="InterPro" id="IPR030400">
    <property type="entry name" value="Sedolisin_dom"/>
</dbReference>
<feature type="active site" description="Charge relay system" evidence="15">
    <location>
        <position position="509"/>
    </location>
</feature>
<evidence type="ECO:0000256" key="1">
    <source>
        <dbReference type="ARBA" id="ARBA00001910"/>
    </source>
</evidence>
<evidence type="ECO:0000256" key="7">
    <source>
        <dbReference type="ARBA" id="ARBA00022723"/>
    </source>
</evidence>
<proteinExistence type="predicted"/>
<dbReference type="PANTHER" id="PTHR14218">
    <property type="entry name" value="PROTEASE S8 TRIPEPTIDYL PEPTIDASE I CLN2"/>
    <property type="match status" value="1"/>
</dbReference>
<evidence type="ECO:0000256" key="3">
    <source>
        <dbReference type="ARBA" id="ARBA00004239"/>
    </source>
</evidence>
<evidence type="ECO:0000256" key="6">
    <source>
        <dbReference type="ARBA" id="ARBA00022670"/>
    </source>
</evidence>
<dbReference type="GO" id="GO:0046872">
    <property type="term" value="F:metal ion binding"/>
    <property type="evidence" value="ECO:0007669"/>
    <property type="project" value="UniProtKB-UniRule"/>
</dbReference>
<evidence type="ECO:0000259" key="17">
    <source>
        <dbReference type="PROSITE" id="PS51695"/>
    </source>
</evidence>
<dbReference type="Gene3D" id="3.40.50.200">
    <property type="entry name" value="Peptidase S8/S53 domain"/>
    <property type="match status" value="1"/>
</dbReference>
<dbReference type="FunFam" id="3.40.50.200:FF:000015">
    <property type="entry name" value="Tripeptidyl peptidase A"/>
    <property type="match status" value="1"/>
</dbReference>
<dbReference type="GO" id="GO:0005576">
    <property type="term" value="C:extracellular region"/>
    <property type="evidence" value="ECO:0007669"/>
    <property type="project" value="UniProtKB-SubCell"/>
</dbReference>
<feature type="domain" description="Peptidase S53" evidence="17">
    <location>
        <begin position="222"/>
        <end position="603"/>
    </location>
</feature>
<organism evidence="18 19">
    <name type="scientific">Fusarium oligoseptatum</name>
    <dbReference type="NCBI Taxonomy" id="2604345"/>
    <lineage>
        <taxon>Eukaryota</taxon>
        <taxon>Fungi</taxon>
        <taxon>Dikarya</taxon>
        <taxon>Ascomycota</taxon>
        <taxon>Pezizomycotina</taxon>
        <taxon>Sordariomycetes</taxon>
        <taxon>Hypocreomycetidae</taxon>
        <taxon>Hypocreales</taxon>
        <taxon>Nectriaceae</taxon>
        <taxon>Fusarium</taxon>
        <taxon>Fusarium solani species complex</taxon>
    </lineage>
</organism>
<keyword evidence="10 15" id="KW-0720">Serine protease</keyword>
<dbReference type="SUPFAM" id="SSF52743">
    <property type="entry name" value="Subtilisin-like"/>
    <property type="match status" value="1"/>
</dbReference>
<dbReference type="GO" id="GO:0006508">
    <property type="term" value="P:proteolysis"/>
    <property type="evidence" value="ECO:0007669"/>
    <property type="project" value="UniProtKB-KW"/>
</dbReference>
<feature type="active site" description="Charge relay system" evidence="15">
    <location>
        <position position="299"/>
    </location>
</feature>
<dbReference type="SMART" id="SM00944">
    <property type="entry name" value="Pro-kuma_activ"/>
    <property type="match status" value="1"/>
</dbReference>
<dbReference type="GO" id="GO:0008240">
    <property type="term" value="F:tripeptidyl-peptidase activity"/>
    <property type="evidence" value="ECO:0007669"/>
    <property type="project" value="UniProtKB-EC"/>
</dbReference>
<evidence type="ECO:0000256" key="4">
    <source>
        <dbReference type="ARBA" id="ARBA00012462"/>
    </source>
</evidence>
<evidence type="ECO:0000256" key="2">
    <source>
        <dbReference type="ARBA" id="ARBA00002451"/>
    </source>
</evidence>
<keyword evidence="8 16" id="KW-0732">Signal</keyword>
<dbReference type="Proteomes" id="UP000287144">
    <property type="component" value="Unassembled WGS sequence"/>
</dbReference>
<dbReference type="EC" id="3.4.14.10" evidence="4"/>
<feature type="binding site" evidence="15">
    <location>
        <position position="583"/>
    </location>
    <ligand>
        <name>Ca(2+)</name>
        <dbReference type="ChEBI" id="CHEBI:29108"/>
    </ligand>
</feature>
<sequence>MMAISLLKTWGFLLIAATAIARPVVVESLEETPEGWEESSSPAPDKPIELSIGLESEDHLLLERTLSEISDPSHANYGKHLSRDAAKALLHPSRAATESVKRWLSDAGVPEHHIRDEGQWLHIRTTVGQADSLLSTRFGIFARDDEQVVRTREYSVPVEVRDHITTIQPTTFFPSENKARAVEDLTALEKRQEGIEARAYGNNNDGNHGGNGPIDLQQCKAQVTPACLRKIYKMPLYNYPSAHRKSEYGIIGFLEQNAQFSDLELFLKRFAPDLKGANFSVSLVNGGLNQQTYAVAQIEANMDIQYAVALADKVPVRFISVGGMNPNLNTDLEQYPEPWLELLQYLLGLSDKNLPKVISVSYGSNEQHLSKPYARQVCNMFGQLGARGVSMIVAAGNTGPGYSCKSNDGKNKQKFLPTFPASCPYVTAVGGTEGNSPEVAWNRSSGGFSEVFSRPWWQEQTVKAYLKKHGNEWKGYYNPNGRAYPDVAALAWNHQIMLRGNQTFGGGTSVASPTFGAMIALLNNERFKKGKPPMGFLNPWLYKTGKVGFTDIAQGKSEGCKGQSYALLPAPVIPNAGWKAVKGWDPVTGWGTPLFDRLQRLAT</sequence>
<dbReference type="InterPro" id="IPR000209">
    <property type="entry name" value="Peptidase_S8/S53_dom"/>
</dbReference>
<gene>
    <name evidence="18" type="ORF">CEP52_004114</name>
</gene>
<reference evidence="18 19" key="1">
    <citation type="submission" date="2017-06" db="EMBL/GenBank/DDBJ databases">
        <title>Comparative genomic analysis of Ambrosia Fusariam Clade fungi.</title>
        <authorList>
            <person name="Stajich J.E."/>
            <person name="Carrillo J."/>
            <person name="Kijimoto T."/>
            <person name="Eskalen A."/>
            <person name="O'Donnell K."/>
            <person name="Kasson M."/>
        </authorList>
    </citation>
    <scope>NUCLEOTIDE SEQUENCE [LARGE SCALE GENOMIC DNA]</scope>
    <source>
        <strain evidence="18 19">NRRL62579</strain>
    </source>
</reference>
<evidence type="ECO:0000313" key="19">
    <source>
        <dbReference type="Proteomes" id="UP000287144"/>
    </source>
</evidence>
<feature type="chain" id="PRO_5019174455" description="tripeptidyl-peptidase II" evidence="16">
    <location>
        <begin position="22"/>
        <end position="603"/>
    </location>
</feature>
<dbReference type="PANTHER" id="PTHR14218:SF10">
    <property type="entry name" value="PEPTIDASE S53 DOMAIN-CONTAINING PROTEIN"/>
    <property type="match status" value="1"/>
</dbReference>